<feature type="transmembrane region" description="Helical" evidence="7">
    <location>
        <begin position="15"/>
        <end position="37"/>
    </location>
</feature>
<evidence type="ECO:0000256" key="2">
    <source>
        <dbReference type="ARBA" id="ARBA00022692"/>
    </source>
</evidence>
<dbReference type="FunFam" id="1.20.1560.10:FF:000006">
    <property type="entry name" value="ATP-binding cassette, sub-family C (CFTR/MRP), member 9"/>
    <property type="match status" value="1"/>
</dbReference>
<keyword evidence="6 7" id="KW-0472">Membrane</keyword>
<evidence type="ECO:0000256" key="5">
    <source>
        <dbReference type="ARBA" id="ARBA00022989"/>
    </source>
</evidence>
<protein>
    <recommendedName>
        <fullName evidence="8">ABC transmembrane type-1 domain-containing protein</fullName>
    </recommendedName>
</protein>
<keyword evidence="5 7" id="KW-1133">Transmembrane helix</keyword>
<keyword evidence="3" id="KW-0547">Nucleotide-binding</keyword>
<keyword evidence="4" id="KW-0067">ATP-binding</keyword>
<dbReference type="GO" id="GO:0140359">
    <property type="term" value="F:ABC-type transporter activity"/>
    <property type="evidence" value="ECO:0007669"/>
    <property type="project" value="InterPro"/>
</dbReference>
<dbReference type="Proteomes" id="UP000678393">
    <property type="component" value="Unassembled WGS sequence"/>
</dbReference>
<dbReference type="GO" id="GO:0005524">
    <property type="term" value="F:ATP binding"/>
    <property type="evidence" value="ECO:0007669"/>
    <property type="project" value="UniProtKB-KW"/>
</dbReference>
<dbReference type="GO" id="GO:0016020">
    <property type="term" value="C:membrane"/>
    <property type="evidence" value="ECO:0007669"/>
    <property type="project" value="InterPro"/>
</dbReference>
<name>A0A8S3YQQ6_9EUPU</name>
<gene>
    <name evidence="9" type="ORF">CUNI_LOCUS2234</name>
</gene>
<sequence>NLISFTQNRKTQREWNGYVLACSFFVVAMLKTCLYQYHFHVSMTLGMRIKNAVIAAVYKKALTISNEAKKESTVGEIVNLMSVDCQRIQDATGSIFLVSSRLILHVFFQLFPSFSPALSLFLALYMLWGTLGPSSMAGLGVLVLLMPINAWAAYKQRAYQMQQMKTKDERIKIMNEVLNGIKVLKLYAWEESFQSKITDIRNQELITLKKTAYLVAVTMFVWTCAPYVVQLVSFGTYIAASDIGYLDPATAFVSFTLFSILNQPMTFLPMAIPFLIQVC</sequence>
<evidence type="ECO:0000313" key="10">
    <source>
        <dbReference type="Proteomes" id="UP000678393"/>
    </source>
</evidence>
<evidence type="ECO:0000256" key="6">
    <source>
        <dbReference type="ARBA" id="ARBA00023136"/>
    </source>
</evidence>
<organism evidence="9 10">
    <name type="scientific">Candidula unifasciata</name>
    <dbReference type="NCBI Taxonomy" id="100452"/>
    <lineage>
        <taxon>Eukaryota</taxon>
        <taxon>Metazoa</taxon>
        <taxon>Spiralia</taxon>
        <taxon>Lophotrochozoa</taxon>
        <taxon>Mollusca</taxon>
        <taxon>Gastropoda</taxon>
        <taxon>Heterobranchia</taxon>
        <taxon>Euthyneura</taxon>
        <taxon>Panpulmonata</taxon>
        <taxon>Eupulmonata</taxon>
        <taxon>Stylommatophora</taxon>
        <taxon>Helicina</taxon>
        <taxon>Helicoidea</taxon>
        <taxon>Geomitridae</taxon>
        <taxon>Candidula</taxon>
    </lineage>
</organism>
<evidence type="ECO:0000313" key="9">
    <source>
        <dbReference type="EMBL" id="CAG5116676.1"/>
    </source>
</evidence>
<reference evidence="9" key="1">
    <citation type="submission" date="2021-04" db="EMBL/GenBank/DDBJ databases">
        <authorList>
            <consortium name="Molecular Ecology Group"/>
        </authorList>
    </citation>
    <scope>NUCLEOTIDE SEQUENCE</scope>
</reference>
<feature type="transmembrane region" description="Helical" evidence="7">
    <location>
        <begin position="249"/>
        <end position="276"/>
    </location>
</feature>
<keyword evidence="10" id="KW-1185">Reference proteome</keyword>
<evidence type="ECO:0000256" key="4">
    <source>
        <dbReference type="ARBA" id="ARBA00022840"/>
    </source>
</evidence>
<dbReference type="OrthoDB" id="1726658at2759"/>
<dbReference type="Pfam" id="PF00664">
    <property type="entry name" value="ABC_membrane"/>
    <property type="match status" value="2"/>
</dbReference>
<dbReference type="InterPro" id="IPR011527">
    <property type="entry name" value="ABC1_TM_dom"/>
</dbReference>
<feature type="transmembrane region" description="Helical" evidence="7">
    <location>
        <begin position="211"/>
        <end position="229"/>
    </location>
</feature>
<proteinExistence type="predicted"/>
<evidence type="ECO:0000256" key="3">
    <source>
        <dbReference type="ARBA" id="ARBA00022741"/>
    </source>
</evidence>
<evidence type="ECO:0000256" key="1">
    <source>
        <dbReference type="ARBA" id="ARBA00022448"/>
    </source>
</evidence>
<dbReference type="SUPFAM" id="SSF90123">
    <property type="entry name" value="ABC transporter transmembrane region"/>
    <property type="match status" value="1"/>
</dbReference>
<keyword evidence="1" id="KW-0813">Transport</keyword>
<comment type="caution">
    <text evidence="9">The sequence shown here is derived from an EMBL/GenBank/DDBJ whole genome shotgun (WGS) entry which is preliminary data.</text>
</comment>
<dbReference type="PANTHER" id="PTHR24223:SF454">
    <property type="match status" value="1"/>
</dbReference>
<feature type="non-terminal residue" evidence="9">
    <location>
        <position position="1"/>
    </location>
</feature>
<dbReference type="Gene3D" id="1.20.1560.10">
    <property type="entry name" value="ABC transporter type 1, transmembrane domain"/>
    <property type="match status" value="1"/>
</dbReference>
<feature type="transmembrane region" description="Helical" evidence="7">
    <location>
        <begin position="102"/>
        <end position="128"/>
    </location>
</feature>
<dbReference type="InterPro" id="IPR050173">
    <property type="entry name" value="ABC_transporter_C-like"/>
</dbReference>
<dbReference type="EMBL" id="CAJHNH020000286">
    <property type="protein sequence ID" value="CAG5116676.1"/>
    <property type="molecule type" value="Genomic_DNA"/>
</dbReference>
<keyword evidence="2 7" id="KW-0812">Transmembrane</keyword>
<feature type="transmembrane region" description="Helical" evidence="7">
    <location>
        <begin position="134"/>
        <end position="154"/>
    </location>
</feature>
<feature type="domain" description="ABC transmembrane type-1" evidence="8">
    <location>
        <begin position="1"/>
        <end position="277"/>
    </location>
</feature>
<dbReference type="AlphaFoldDB" id="A0A8S3YQQ6"/>
<accession>A0A8S3YQQ6</accession>
<evidence type="ECO:0000256" key="7">
    <source>
        <dbReference type="SAM" id="Phobius"/>
    </source>
</evidence>
<dbReference type="InterPro" id="IPR036640">
    <property type="entry name" value="ABC1_TM_sf"/>
</dbReference>
<dbReference type="CDD" id="cd18595">
    <property type="entry name" value="ABC_6TM_MRP1_2_3_6_D1_like"/>
    <property type="match status" value="1"/>
</dbReference>
<dbReference type="PROSITE" id="PS50929">
    <property type="entry name" value="ABC_TM1F"/>
    <property type="match status" value="1"/>
</dbReference>
<dbReference type="PANTHER" id="PTHR24223">
    <property type="entry name" value="ATP-BINDING CASSETTE SUB-FAMILY C"/>
    <property type="match status" value="1"/>
</dbReference>
<evidence type="ECO:0000259" key="8">
    <source>
        <dbReference type="PROSITE" id="PS50929"/>
    </source>
</evidence>